<accession>A0A183Q3X8</accession>
<evidence type="ECO:0000313" key="2">
    <source>
        <dbReference type="Proteomes" id="UP000269396"/>
    </source>
</evidence>
<organism evidence="1 2">
    <name type="scientific">Schistosoma mattheei</name>
    <dbReference type="NCBI Taxonomy" id="31246"/>
    <lineage>
        <taxon>Eukaryota</taxon>
        <taxon>Metazoa</taxon>
        <taxon>Spiralia</taxon>
        <taxon>Lophotrochozoa</taxon>
        <taxon>Platyhelminthes</taxon>
        <taxon>Trematoda</taxon>
        <taxon>Digenea</taxon>
        <taxon>Strigeidida</taxon>
        <taxon>Schistosomatoidea</taxon>
        <taxon>Schistosomatidae</taxon>
        <taxon>Schistosoma</taxon>
    </lineage>
</organism>
<keyword evidence="2" id="KW-1185">Reference proteome</keyword>
<evidence type="ECO:0000313" key="1">
    <source>
        <dbReference type="EMBL" id="VDP84614.1"/>
    </source>
</evidence>
<dbReference type="Proteomes" id="UP000269396">
    <property type="component" value="Unassembled WGS sequence"/>
</dbReference>
<proteinExistence type="predicted"/>
<name>A0A183Q3X8_9TREM</name>
<sequence>MRYLSLTRSAAFKNILARSSKLVRDHVLRAIRQDSIAYFICSPEA</sequence>
<dbReference type="AlphaFoldDB" id="A0A183Q3X8"/>
<protein>
    <submittedName>
        <fullName evidence="1">Uncharacterized protein</fullName>
    </submittedName>
</protein>
<gene>
    <name evidence="1" type="ORF">SMTD_LOCUS21314</name>
</gene>
<reference evidence="1 2" key="1">
    <citation type="submission" date="2018-11" db="EMBL/GenBank/DDBJ databases">
        <authorList>
            <consortium name="Pathogen Informatics"/>
        </authorList>
    </citation>
    <scope>NUCLEOTIDE SEQUENCE [LARGE SCALE GENOMIC DNA]</scope>
    <source>
        <strain>Denwood</strain>
        <strain evidence="2">Zambia</strain>
    </source>
</reference>
<dbReference type="EMBL" id="UZAL01046974">
    <property type="protein sequence ID" value="VDP84614.1"/>
    <property type="molecule type" value="Genomic_DNA"/>
</dbReference>